<evidence type="ECO:0000256" key="1">
    <source>
        <dbReference type="ARBA" id="ARBA00004418"/>
    </source>
</evidence>
<dbReference type="GO" id="GO:0030288">
    <property type="term" value="C:outer membrane-bounded periplasmic space"/>
    <property type="evidence" value="ECO:0007669"/>
    <property type="project" value="UniProtKB-ARBA"/>
</dbReference>
<dbReference type="Gene3D" id="3.10.105.10">
    <property type="entry name" value="Dipeptide-binding Protein, Domain 3"/>
    <property type="match status" value="1"/>
</dbReference>
<comment type="caution">
    <text evidence="6">The sequence shown here is derived from an EMBL/GenBank/DDBJ whole genome shotgun (WGS) entry which is preliminary data.</text>
</comment>
<dbReference type="GO" id="GO:0043190">
    <property type="term" value="C:ATP-binding cassette (ABC) transporter complex"/>
    <property type="evidence" value="ECO:0007669"/>
    <property type="project" value="InterPro"/>
</dbReference>
<keyword evidence="7" id="KW-1185">Reference proteome</keyword>
<dbReference type="InterPro" id="IPR019546">
    <property type="entry name" value="TAT_signal_bac_arc"/>
</dbReference>
<name>A0A2G1QQR5_9HYPH</name>
<organism evidence="6 7">
    <name type="scientific">Zhengella mangrovi</name>
    <dbReference type="NCBI Taxonomy" id="1982044"/>
    <lineage>
        <taxon>Bacteria</taxon>
        <taxon>Pseudomonadati</taxon>
        <taxon>Pseudomonadota</taxon>
        <taxon>Alphaproteobacteria</taxon>
        <taxon>Hyphomicrobiales</taxon>
        <taxon>Notoacmeibacteraceae</taxon>
        <taxon>Zhengella</taxon>
    </lineage>
</organism>
<evidence type="ECO:0000259" key="5">
    <source>
        <dbReference type="Pfam" id="PF00496"/>
    </source>
</evidence>
<comment type="similarity">
    <text evidence="2">Belongs to the bacterial solute-binding protein 5 family.</text>
</comment>
<dbReference type="Pfam" id="PF00496">
    <property type="entry name" value="SBP_bac_5"/>
    <property type="match status" value="1"/>
</dbReference>
<dbReference type="GO" id="GO:1904680">
    <property type="term" value="F:peptide transmembrane transporter activity"/>
    <property type="evidence" value="ECO:0007669"/>
    <property type="project" value="TreeGrafter"/>
</dbReference>
<dbReference type="OrthoDB" id="9803988at2"/>
<gene>
    <name evidence="6" type="ORF">CSC94_04290</name>
</gene>
<evidence type="ECO:0000313" key="7">
    <source>
        <dbReference type="Proteomes" id="UP000221168"/>
    </source>
</evidence>
<keyword evidence="4" id="KW-0732">Signal</keyword>
<accession>A0A2G1QQR5</accession>
<dbReference type="GO" id="GO:0015833">
    <property type="term" value="P:peptide transport"/>
    <property type="evidence" value="ECO:0007669"/>
    <property type="project" value="TreeGrafter"/>
</dbReference>
<dbReference type="NCBIfam" id="TIGR01409">
    <property type="entry name" value="TAT_signal_seq"/>
    <property type="match status" value="1"/>
</dbReference>
<dbReference type="SUPFAM" id="SSF53850">
    <property type="entry name" value="Periplasmic binding protein-like II"/>
    <property type="match status" value="1"/>
</dbReference>
<dbReference type="RefSeq" id="WP_099304180.1">
    <property type="nucleotide sequence ID" value="NZ_PDVP01000002.1"/>
</dbReference>
<sequence length="525" mass="57455">MTNRKQSSLLHPNRRHFLGTGAAIAGLAAAGTGLLPGLARAAGSKGGTLRVAKGHGQTTDKLDPATFENGFTTALSYGKNGFLTGVARDGSIEPQIAESWEPSPDAKVWRFKIRKGVTFHDGQSVTPDHVVASINYHRGEKSTSAAKPLLSSITDAAVDGDVVVFTLDAGSADFPFVFSDYHLAILPAGDDRGIDWKSGVGCGPYKLMSFDPGVSAIFERFKDDWNQDRGHFDRIELLSIVDVNARTTALISGDVHAADKLDLKTIGLLERNPKLSIHSIAGNQHFTFAMSCNKEPFTDVNVRRALKYAVNREELVEKILFGYGSVGNDHPIGRGQRYFNSEMTQTAYDPDKAKHYLKQAGLDSLSVSLSAADAAFAGAVDAAVLFQNSAKPAGIDLQVARKPNDGYWSDVWMKDAFSAVYWSGRPVEDAMFSTAYAAGAAWNDTFWDNKRFNELLIQARAELDEDKRRAMYYEMQVILNEDGGAIIPMFANWVFATGPDLVTGDKLASNWDMDGERWMERWSFA</sequence>
<dbReference type="EMBL" id="PDVP01000002">
    <property type="protein sequence ID" value="PHP67907.1"/>
    <property type="molecule type" value="Genomic_DNA"/>
</dbReference>
<dbReference type="PANTHER" id="PTHR30290">
    <property type="entry name" value="PERIPLASMIC BINDING COMPONENT OF ABC TRANSPORTER"/>
    <property type="match status" value="1"/>
</dbReference>
<dbReference type="AlphaFoldDB" id="A0A2G1QQR5"/>
<dbReference type="PANTHER" id="PTHR30290:SF10">
    <property type="entry name" value="PERIPLASMIC OLIGOPEPTIDE-BINDING PROTEIN-RELATED"/>
    <property type="match status" value="1"/>
</dbReference>
<dbReference type="PROSITE" id="PS51318">
    <property type="entry name" value="TAT"/>
    <property type="match status" value="1"/>
</dbReference>
<dbReference type="Proteomes" id="UP000221168">
    <property type="component" value="Unassembled WGS sequence"/>
</dbReference>
<dbReference type="InterPro" id="IPR030678">
    <property type="entry name" value="Peptide/Ni-bd"/>
</dbReference>
<comment type="subcellular location">
    <subcellularLocation>
        <location evidence="1">Periplasm</location>
    </subcellularLocation>
</comment>
<reference evidence="6 7" key="1">
    <citation type="submission" date="2017-10" db="EMBL/GenBank/DDBJ databases">
        <title>Sedimentibacterium mangrovi gen. nov., sp. nov., a novel member of family Phyllobacteriacea isolated from mangrove sediment.</title>
        <authorList>
            <person name="Liao H."/>
            <person name="Tian Y."/>
        </authorList>
    </citation>
    <scope>NUCLEOTIDE SEQUENCE [LARGE SCALE GENOMIC DNA]</scope>
    <source>
        <strain evidence="6 7">X9-2-2</strain>
    </source>
</reference>
<dbReference type="Gene3D" id="3.40.190.10">
    <property type="entry name" value="Periplasmic binding protein-like II"/>
    <property type="match status" value="1"/>
</dbReference>
<evidence type="ECO:0000256" key="3">
    <source>
        <dbReference type="ARBA" id="ARBA00022448"/>
    </source>
</evidence>
<feature type="domain" description="Solute-binding protein family 5" evidence="5">
    <location>
        <begin position="92"/>
        <end position="438"/>
    </location>
</feature>
<dbReference type="InterPro" id="IPR039424">
    <property type="entry name" value="SBP_5"/>
</dbReference>
<dbReference type="InterPro" id="IPR006311">
    <property type="entry name" value="TAT_signal"/>
</dbReference>
<dbReference type="PIRSF" id="PIRSF002741">
    <property type="entry name" value="MppA"/>
    <property type="match status" value="1"/>
</dbReference>
<dbReference type="CDD" id="cd08503">
    <property type="entry name" value="PBP2_NikA_DppA_OppA_like_17"/>
    <property type="match status" value="1"/>
</dbReference>
<dbReference type="InterPro" id="IPR000914">
    <property type="entry name" value="SBP_5_dom"/>
</dbReference>
<evidence type="ECO:0000256" key="4">
    <source>
        <dbReference type="ARBA" id="ARBA00022729"/>
    </source>
</evidence>
<evidence type="ECO:0000256" key="2">
    <source>
        <dbReference type="ARBA" id="ARBA00005695"/>
    </source>
</evidence>
<dbReference type="Gene3D" id="3.90.76.10">
    <property type="entry name" value="Dipeptide-binding Protein, Domain 1"/>
    <property type="match status" value="1"/>
</dbReference>
<proteinExistence type="inferred from homology"/>
<keyword evidence="3" id="KW-0813">Transport</keyword>
<evidence type="ECO:0000313" key="6">
    <source>
        <dbReference type="EMBL" id="PHP67907.1"/>
    </source>
</evidence>
<protein>
    <submittedName>
        <fullName evidence="6">Peptide ABC transporter substrate-binding protein</fullName>
    </submittedName>
</protein>